<evidence type="ECO:0000259" key="2">
    <source>
        <dbReference type="PROSITE" id="PS50102"/>
    </source>
</evidence>
<dbReference type="InterPro" id="IPR012677">
    <property type="entry name" value="Nucleotide-bd_a/b_plait_sf"/>
</dbReference>
<comment type="caution">
    <text evidence="3">The sequence shown here is derived from an EMBL/GenBank/DDBJ whole genome shotgun (WGS) entry which is preliminary data.</text>
</comment>
<keyword evidence="4" id="KW-1185">Reference proteome</keyword>
<evidence type="ECO:0000256" key="1">
    <source>
        <dbReference type="PROSITE-ProRule" id="PRU00176"/>
    </source>
</evidence>
<dbReference type="SMART" id="SM00360">
    <property type="entry name" value="RRM"/>
    <property type="match status" value="1"/>
</dbReference>
<reference evidence="3 4" key="1">
    <citation type="journal article" date="2023" name="Elife">
        <title>Identification of key yeast species and microbe-microbe interactions impacting larval growth of Drosophila in the wild.</title>
        <authorList>
            <person name="Mure A."/>
            <person name="Sugiura Y."/>
            <person name="Maeda R."/>
            <person name="Honda K."/>
            <person name="Sakurai N."/>
            <person name="Takahashi Y."/>
            <person name="Watada M."/>
            <person name="Katoh T."/>
            <person name="Gotoh A."/>
            <person name="Gotoh Y."/>
            <person name="Taniguchi I."/>
            <person name="Nakamura K."/>
            <person name="Hayashi T."/>
            <person name="Katayama T."/>
            <person name="Uemura T."/>
            <person name="Hattori Y."/>
        </authorList>
    </citation>
    <scope>NUCLEOTIDE SEQUENCE [LARGE SCALE GENOMIC DNA]</scope>
    <source>
        <strain evidence="3 4">SB-73</strain>
    </source>
</reference>
<dbReference type="PROSITE" id="PS50102">
    <property type="entry name" value="RRM"/>
    <property type="match status" value="1"/>
</dbReference>
<feature type="domain" description="RRM" evidence="2">
    <location>
        <begin position="15"/>
        <end position="91"/>
    </location>
</feature>
<name>A0AAV5RLK1_STABA</name>
<dbReference type="Pfam" id="PF00076">
    <property type="entry name" value="RRM_1"/>
    <property type="match status" value="1"/>
</dbReference>
<dbReference type="Gene3D" id="3.30.70.330">
    <property type="match status" value="1"/>
</dbReference>
<sequence>MDVDTQQEEHQLEIKTLFIKNLNDKVNHERLRKNLYLLFSTYGHVVKIHTARLRGHAFITFGNAENALDAQNKLDKYVMFNKPLHIEVAKEQTRTIPLEI</sequence>
<evidence type="ECO:0000313" key="4">
    <source>
        <dbReference type="Proteomes" id="UP001362899"/>
    </source>
</evidence>
<organism evidence="3 4">
    <name type="scientific">Starmerella bacillaris</name>
    <name type="common">Yeast</name>
    <name type="synonym">Candida zemplinina</name>
    <dbReference type="NCBI Taxonomy" id="1247836"/>
    <lineage>
        <taxon>Eukaryota</taxon>
        <taxon>Fungi</taxon>
        <taxon>Dikarya</taxon>
        <taxon>Ascomycota</taxon>
        <taxon>Saccharomycotina</taxon>
        <taxon>Dipodascomycetes</taxon>
        <taxon>Dipodascales</taxon>
        <taxon>Trichomonascaceae</taxon>
        <taxon>Starmerella</taxon>
    </lineage>
</organism>
<protein>
    <submittedName>
        <fullName evidence="3">U2 snRNP complex subunit</fullName>
    </submittedName>
</protein>
<dbReference type="GO" id="GO:0003723">
    <property type="term" value="F:RNA binding"/>
    <property type="evidence" value="ECO:0007669"/>
    <property type="project" value="UniProtKB-UniRule"/>
</dbReference>
<keyword evidence="1" id="KW-0694">RNA-binding</keyword>
<dbReference type="InterPro" id="IPR000504">
    <property type="entry name" value="RRM_dom"/>
</dbReference>
<accession>A0AAV5RLK1</accession>
<dbReference type="SUPFAM" id="SSF54928">
    <property type="entry name" value="RNA-binding domain, RBD"/>
    <property type="match status" value="1"/>
</dbReference>
<dbReference type="Proteomes" id="UP001362899">
    <property type="component" value="Unassembled WGS sequence"/>
</dbReference>
<proteinExistence type="predicted"/>
<dbReference type="EMBL" id="BTGC01000008">
    <property type="protein sequence ID" value="GMM52058.1"/>
    <property type="molecule type" value="Genomic_DNA"/>
</dbReference>
<dbReference type="InterPro" id="IPR035979">
    <property type="entry name" value="RBD_domain_sf"/>
</dbReference>
<dbReference type="AlphaFoldDB" id="A0AAV5RLK1"/>
<gene>
    <name evidence="3" type="ORF">DASB73_030210</name>
</gene>
<evidence type="ECO:0000313" key="3">
    <source>
        <dbReference type="EMBL" id="GMM52058.1"/>
    </source>
</evidence>